<dbReference type="Proteomes" id="UP000663889">
    <property type="component" value="Unassembled WGS sequence"/>
</dbReference>
<dbReference type="AlphaFoldDB" id="A0A814L135"/>
<proteinExistence type="predicted"/>
<reference evidence="2" key="1">
    <citation type="submission" date="2021-02" db="EMBL/GenBank/DDBJ databases">
        <authorList>
            <person name="Nowell W R."/>
        </authorList>
    </citation>
    <scope>NUCLEOTIDE SEQUENCE</scope>
</reference>
<protein>
    <recommendedName>
        <fullName evidence="1">F-box domain-containing protein</fullName>
    </recommendedName>
</protein>
<organism evidence="2 4">
    <name type="scientific">Rotaria sordida</name>
    <dbReference type="NCBI Taxonomy" id="392033"/>
    <lineage>
        <taxon>Eukaryota</taxon>
        <taxon>Metazoa</taxon>
        <taxon>Spiralia</taxon>
        <taxon>Gnathifera</taxon>
        <taxon>Rotifera</taxon>
        <taxon>Eurotatoria</taxon>
        <taxon>Bdelloidea</taxon>
        <taxon>Philodinida</taxon>
        <taxon>Philodinidae</taxon>
        <taxon>Rotaria</taxon>
    </lineage>
</organism>
<evidence type="ECO:0000313" key="3">
    <source>
        <dbReference type="EMBL" id="CAF4171905.1"/>
    </source>
</evidence>
<sequence length="593" mass="70401">MMNFELLPNEILLDFFEYLSVIHLFYAFSILNSRFNTLLYEQFQKFHLDFQQISKSKFNDICQNCLPSIINQSISLHLSNDDDTPQQIELFLSHYSQFHRFIHLQSISLTYLRSQETLNQIMLECAQLPYLTHLTFTYCFISMSQNDANCFVNQIWSLPNLTYCYLDICFGSESYFSNPIVISRSLRYLIIQESVRSSLTLIHLCQYTPNLQYLSIIFAVDPHQLGFSFSFLPITRLKIIFNNSINTFRDLLQNMPNLYHLTWEALFIYMNGYQWEEMIKKYLPKLKIFRFKTQITPLNNEDREVQINEIVDSFRTRFWINEHQWFVRCHWYSPDEQYHHDSIDLFTLPYTFDNFRTSDNCILARTTCPYDDEYLICNHVISLHCGFSDFNDSILSRVRFLNIQYLSLSLPFNNLFLSVVCKLDRLTSLSVWIYNNDAIEHIQTQLQFLLARASRLHSLNLDSRFSSILHALLIESTSKSIRRLNLQGCFSGKNQHCFDEEQCIQLSRFPLGKQCETLLIEVKNRRNILDLVNNMPNLQALNVRCAENNWTYENDSVSSGHDELVEWLREQLPSTSTITRDKYDYDKIRLWIC</sequence>
<accession>A0A814L135</accession>
<dbReference type="PROSITE" id="PS50181">
    <property type="entry name" value="FBOX"/>
    <property type="match status" value="1"/>
</dbReference>
<dbReference type="InterPro" id="IPR001810">
    <property type="entry name" value="F-box_dom"/>
</dbReference>
<dbReference type="Proteomes" id="UP000663874">
    <property type="component" value="Unassembled WGS sequence"/>
</dbReference>
<dbReference type="SUPFAM" id="SSF52047">
    <property type="entry name" value="RNI-like"/>
    <property type="match status" value="1"/>
</dbReference>
<dbReference type="EMBL" id="CAJOBE010013961">
    <property type="protein sequence ID" value="CAF4171905.1"/>
    <property type="molecule type" value="Genomic_DNA"/>
</dbReference>
<comment type="caution">
    <text evidence="2">The sequence shown here is derived from an EMBL/GenBank/DDBJ whole genome shotgun (WGS) entry which is preliminary data.</text>
</comment>
<evidence type="ECO:0000259" key="1">
    <source>
        <dbReference type="PROSITE" id="PS50181"/>
    </source>
</evidence>
<feature type="domain" description="F-box" evidence="1">
    <location>
        <begin position="1"/>
        <end position="53"/>
    </location>
</feature>
<gene>
    <name evidence="3" type="ORF">FNK824_LOCUS34733</name>
    <name evidence="2" type="ORF">SEV965_LOCUS13779</name>
</gene>
<name>A0A814L135_9BILA</name>
<evidence type="ECO:0000313" key="4">
    <source>
        <dbReference type="Proteomes" id="UP000663889"/>
    </source>
</evidence>
<evidence type="ECO:0000313" key="2">
    <source>
        <dbReference type="EMBL" id="CAF1059593.1"/>
    </source>
</evidence>
<dbReference type="EMBL" id="CAJNOU010000663">
    <property type="protein sequence ID" value="CAF1059593.1"/>
    <property type="molecule type" value="Genomic_DNA"/>
</dbReference>